<keyword evidence="3" id="KW-0285">Flavoprotein</keyword>
<dbReference type="SUPFAM" id="SSF54373">
    <property type="entry name" value="FAD-linked reductases, C-terminal domain"/>
    <property type="match status" value="1"/>
</dbReference>
<dbReference type="EMBL" id="JACAZI010000002">
    <property type="protein sequence ID" value="KAF7368968.1"/>
    <property type="molecule type" value="Genomic_DNA"/>
</dbReference>
<name>A0A8H7DEA1_9AGAR</name>
<dbReference type="InterPro" id="IPR036188">
    <property type="entry name" value="FAD/NAD-bd_sf"/>
</dbReference>
<evidence type="ECO:0000256" key="3">
    <source>
        <dbReference type="ARBA" id="ARBA00022630"/>
    </source>
</evidence>
<evidence type="ECO:0000313" key="10">
    <source>
        <dbReference type="Proteomes" id="UP000620124"/>
    </source>
</evidence>
<protein>
    <submittedName>
        <fullName evidence="9">GMC oxidoreductase</fullName>
    </submittedName>
</protein>
<evidence type="ECO:0000256" key="5">
    <source>
        <dbReference type="PIRSR" id="PIRSR000137-1"/>
    </source>
</evidence>
<reference evidence="9" key="1">
    <citation type="submission" date="2020-05" db="EMBL/GenBank/DDBJ databases">
        <title>Mycena genomes resolve the evolution of fungal bioluminescence.</title>
        <authorList>
            <person name="Tsai I.J."/>
        </authorList>
    </citation>
    <scope>NUCLEOTIDE SEQUENCE</scope>
    <source>
        <strain evidence="9">CCC161011</strain>
    </source>
</reference>
<evidence type="ECO:0000256" key="1">
    <source>
        <dbReference type="ARBA" id="ARBA00001974"/>
    </source>
</evidence>
<evidence type="ECO:0000256" key="6">
    <source>
        <dbReference type="PIRSR" id="PIRSR000137-2"/>
    </source>
</evidence>
<dbReference type="PROSITE" id="PS00624">
    <property type="entry name" value="GMC_OXRED_2"/>
    <property type="match status" value="1"/>
</dbReference>
<keyword evidence="4 6" id="KW-0274">FAD</keyword>
<feature type="signal peptide" evidence="7">
    <location>
        <begin position="1"/>
        <end position="23"/>
    </location>
</feature>
<feature type="active site" description="Proton donor" evidence="5">
    <location>
        <position position="533"/>
    </location>
</feature>
<evidence type="ECO:0000256" key="7">
    <source>
        <dbReference type="SAM" id="SignalP"/>
    </source>
</evidence>
<keyword evidence="7" id="KW-0732">Signal</keyword>
<proteinExistence type="inferred from homology"/>
<dbReference type="PIRSF" id="PIRSF000137">
    <property type="entry name" value="Alcohol_oxidase"/>
    <property type="match status" value="1"/>
</dbReference>
<feature type="binding site" evidence="6">
    <location>
        <position position="268"/>
    </location>
    <ligand>
        <name>FAD</name>
        <dbReference type="ChEBI" id="CHEBI:57692"/>
    </ligand>
</feature>
<dbReference type="Gene3D" id="3.30.560.10">
    <property type="entry name" value="Glucose Oxidase, domain 3"/>
    <property type="match status" value="1"/>
</dbReference>
<dbReference type="Pfam" id="PF05199">
    <property type="entry name" value="GMC_oxred_C"/>
    <property type="match status" value="1"/>
</dbReference>
<feature type="active site" description="Proton acceptor" evidence="5">
    <location>
        <position position="577"/>
    </location>
</feature>
<dbReference type="OrthoDB" id="269227at2759"/>
<dbReference type="Gene3D" id="3.50.50.60">
    <property type="entry name" value="FAD/NAD(P)-binding domain"/>
    <property type="match status" value="1"/>
</dbReference>
<evidence type="ECO:0000313" key="9">
    <source>
        <dbReference type="EMBL" id="KAF7368968.1"/>
    </source>
</evidence>
<dbReference type="Pfam" id="PF00732">
    <property type="entry name" value="GMC_oxred_N"/>
    <property type="match status" value="1"/>
</dbReference>
<feature type="chain" id="PRO_5034180689" evidence="7">
    <location>
        <begin position="24"/>
        <end position="598"/>
    </location>
</feature>
<sequence>MLAMLATKTWALVSAGLIAPCLGKIFENVSELPGNLEYDFIVAGGGTAGLVVANRLTENSKFKVLVLEAGVSNVGVLDSEIPFFTGNLLGPTIYEWNYTTTPQSGLNGRVLSYSRAHMLGGCSSHNAMFYTRGSADDFNRYAAITADSGWSWDQILPYFFKNERWSPPADFHNTKGQFDPSVHSTKGITSVSLPGFDWPIFYHKVLQTTKELPEEFPFNLDMNSGKPLGLGWRQSTIGGGMRSSSATSYLAPEFIQRDNLHVLVHAQVSQLANISNVAGKVVFGGVRFLQGASQFTAKATKEIILSAGTVGTPNILMHSGIGDPTVLKPLGIPTVLDLPSVGKGIQDQPFFQVAWSVNFTQTLESITQNMTRFDEAFAEWNRSHTGPFVMSGHTHIAWLRLDPDSSIFENFTDPSAGPDTPHIELGFAPGIGLVPLTSPGNFLSIGLAVVTPVSRGSITINSSNPFDPPVIDLGMLQSDFDLFTLREGLKSAQRFFKAPAWRDVIIGPTQNLENITTDALDTFIRNAVAPSSHLVGSAAMSARDAENGVVDPDLLVKGARALRIIDASVLPIIPSAHTQAATYAVAERAADLLKQRWM</sequence>
<comment type="similarity">
    <text evidence="2">Belongs to the GMC oxidoreductase family.</text>
</comment>
<comment type="cofactor">
    <cofactor evidence="1 6">
        <name>FAD</name>
        <dbReference type="ChEBI" id="CHEBI:57692"/>
    </cofactor>
</comment>
<dbReference type="InterPro" id="IPR007867">
    <property type="entry name" value="GMC_OxRtase_C"/>
</dbReference>
<evidence type="ECO:0000256" key="4">
    <source>
        <dbReference type="ARBA" id="ARBA00022827"/>
    </source>
</evidence>
<dbReference type="InterPro" id="IPR012132">
    <property type="entry name" value="GMC_OxRdtase"/>
</dbReference>
<dbReference type="Proteomes" id="UP000620124">
    <property type="component" value="Unassembled WGS sequence"/>
</dbReference>
<comment type="caution">
    <text evidence="9">The sequence shown here is derived from an EMBL/GenBank/DDBJ whole genome shotgun (WGS) entry which is preliminary data.</text>
</comment>
<feature type="domain" description="Glucose-methanol-choline oxidoreductase N-terminal" evidence="8">
    <location>
        <begin position="308"/>
        <end position="322"/>
    </location>
</feature>
<dbReference type="AlphaFoldDB" id="A0A8H7DEA1"/>
<dbReference type="GO" id="GO:0016614">
    <property type="term" value="F:oxidoreductase activity, acting on CH-OH group of donors"/>
    <property type="evidence" value="ECO:0007669"/>
    <property type="project" value="InterPro"/>
</dbReference>
<organism evidence="9 10">
    <name type="scientific">Mycena venus</name>
    <dbReference type="NCBI Taxonomy" id="2733690"/>
    <lineage>
        <taxon>Eukaryota</taxon>
        <taxon>Fungi</taxon>
        <taxon>Dikarya</taxon>
        <taxon>Basidiomycota</taxon>
        <taxon>Agaricomycotina</taxon>
        <taxon>Agaricomycetes</taxon>
        <taxon>Agaricomycetidae</taxon>
        <taxon>Agaricales</taxon>
        <taxon>Marasmiineae</taxon>
        <taxon>Mycenaceae</taxon>
        <taxon>Mycena</taxon>
    </lineage>
</organism>
<evidence type="ECO:0000259" key="8">
    <source>
        <dbReference type="PROSITE" id="PS00624"/>
    </source>
</evidence>
<dbReference type="SUPFAM" id="SSF51905">
    <property type="entry name" value="FAD/NAD(P)-binding domain"/>
    <property type="match status" value="1"/>
</dbReference>
<dbReference type="PANTHER" id="PTHR11552">
    <property type="entry name" value="GLUCOSE-METHANOL-CHOLINE GMC OXIDOREDUCTASE"/>
    <property type="match status" value="1"/>
</dbReference>
<keyword evidence="10" id="KW-1185">Reference proteome</keyword>
<dbReference type="GO" id="GO:0050660">
    <property type="term" value="F:flavin adenine dinucleotide binding"/>
    <property type="evidence" value="ECO:0007669"/>
    <property type="project" value="InterPro"/>
</dbReference>
<gene>
    <name evidence="9" type="ORF">MVEN_00223100</name>
</gene>
<dbReference type="InterPro" id="IPR000172">
    <property type="entry name" value="GMC_OxRdtase_N"/>
</dbReference>
<dbReference type="PANTHER" id="PTHR11552:SF147">
    <property type="entry name" value="CHOLINE DEHYDROGENASE, MITOCHONDRIAL"/>
    <property type="match status" value="1"/>
</dbReference>
<evidence type="ECO:0000256" key="2">
    <source>
        <dbReference type="ARBA" id="ARBA00010790"/>
    </source>
</evidence>
<accession>A0A8H7DEA1</accession>